<dbReference type="Gene3D" id="3.90.180.10">
    <property type="entry name" value="Medium-chain alcohol dehydrogenases, catalytic domain"/>
    <property type="match status" value="1"/>
</dbReference>
<dbReference type="AlphaFoldDB" id="A0A9X2VZE2"/>
<comment type="caution">
    <text evidence="10">The sequence shown here is derived from an EMBL/GenBank/DDBJ whole genome shotgun (WGS) entry which is preliminary data.</text>
</comment>
<dbReference type="SUPFAM" id="SSF50129">
    <property type="entry name" value="GroES-like"/>
    <property type="match status" value="1"/>
</dbReference>
<keyword evidence="11" id="KW-1185">Reference proteome</keyword>
<dbReference type="InterPro" id="IPR055170">
    <property type="entry name" value="GFO_IDH_MocA-like_dom"/>
</dbReference>
<comment type="cofactor">
    <cofactor evidence="1">
        <name>Zn(2+)</name>
        <dbReference type="ChEBI" id="CHEBI:29105"/>
    </cofactor>
</comment>
<organism evidence="10 11">
    <name type="scientific">Tsuneonella litorea</name>
    <dbReference type="NCBI Taxonomy" id="2976475"/>
    <lineage>
        <taxon>Bacteria</taxon>
        <taxon>Pseudomonadati</taxon>
        <taxon>Pseudomonadota</taxon>
        <taxon>Alphaproteobacteria</taxon>
        <taxon>Sphingomonadales</taxon>
        <taxon>Erythrobacteraceae</taxon>
        <taxon>Tsuneonella</taxon>
    </lineage>
</organism>
<evidence type="ECO:0000256" key="3">
    <source>
        <dbReference type="ARBA" id="ARBA00022723"/>
    </source>
</evidence>
<dbReference type="InterPro" id="IPR011032">
    <property type="entry name" value="GroES-like_sf"/>
</dbReference>
<evidence type="ECO:0000259" key="6">
    <source>
        <dbReference type="Pfam" id="PF00107"/>
    </source>
</evidence>
<dbReference type="Pfam" id="PF08240">
    <property type="entry name" value="ADH_N"/>
    <property type="match status" value="1"/>
</dbReference>
<protein>
    <submittedName>
        <fullName evidence="10">Bi-domain-containing oxidoreductase</fullName>
    </submittedName>
</protein>
<evidence type="ECO:0000259" key="7">
    <source>
        <dbReference type="Pfam" id="PF01408"/>
    </source>
</evidence>
<dbReference type="RefSeq" id="WP_259960560.1">
    <property type="nucleotide sequence ID" value="NZ_JAOAMV010000001.1"/>
</dbReference>
<keyword evidence="3" id="KW-0479">Metal-binding</keyword>
<accession>A0A9X2VZE2</accession>
<dbReference type="SUPFAM" id="SSF51735">
    <property type="entry name" value="NAD(P)-binding Rossmann-fold domains"/>
    <property type="match status" value="2"/>
</dbReference>
<evidence type="ECO:0000256" key="5">
    <source>
        <dbReference type="ARBA" id="ARBA00023002"/>
    </source>
</evidence>
<dbReference type="Pfam" id="PF00107">
    <property type="entry name" value="ADH_zinc_N"/>
    <property type="match status" value="1"/>
</dbReference>
<gene>
    <name evidence="10" type="ORF">N0B51_02280</name>
</gene>
<dbReference type="GO" id="GO:0000166">
    <property type="term" value="F:nucleotide binding"/>
    <property type="evidence" value="ECO:0007669"/>
    <property type="project" value="InterPro"/>
</dbReference>
<reference evidence="10" key="1">
    <citation type="submission" date="2022-09" db="EMBL/GenBank/DDBJ databases">
        <title>The genome sequence of Tsuneonella sp. YG55.</title>
        <authorList>
            <person name="Liu Y."/>
        </authorList>
    </citation>
    <scope>NUCLEOTIDE SEQUENCE</scope>
    <source>
        <strain evidence="10">YG55</strain>
    </source>
</reference>
<dbReference type="GO" id="GO:0016491">
    <property type="term" value="F:oxidoreductase activity"/>
    <property type="evidence" value="ECO:0007669"/>
    <property type="project" value="UniProtKB-KW"/>
</dbReference>
<dbReference type="Pfam" id="PF01408">
    <property type="entry name" value="GFO_IDH_MocA"/>
    <property type="match status" value="1"/>
</dbReference>
<evidence type="ECO:0000256" key="1">
    <source>
        <dbReference type="ARBA" id="ARBA00001947"/>
    </source>
</evidence>
<evidence type="ECO:0000313" key="10">
    <source>
        <dbReference type="EMBL" id="MCT2557803.1"/>
    </source>
</evidence>
<dbReference type="Proteomes" id="UP001142648">
    <property type="component" value="Unassembled WGS sequence"/>
</dbReference>
<dbReference type="Gene3D" id="3.30.360.10">
    <property type="entry name" value="Dihydrodipicolinate Reductase, domain 2"/>
    <property type="match status" value="1"/>
</dbReference>
<dbReference type="SUPFAM" id="SSF55347">
    <property type="entry name" value="Glyceraldehyde-3-phosphate dehydrogenase-like, C-terminal domain"/>
    <property type="match status" value="1"/>
</dbReference>
<feature type="domain" description="Alcohol dehydrogenase-like N-terminal" evidence="8">
    <location>
        <begin position="85"/>
        <end position="139"/>
    </location>
</feature>
<dbReference type="InterPro" id="IPR013149">
    <property type="entry name" value="ADH-like_C"/>
</dbReference>
<dbReference type="InterPro" id="IPR036291">
    <property type="entry name" value="NAD(P)-bd_dom_sf"/>
</dbReference>
<feature type="domain" description="Alcohol dehydrogenase-like C-terminal" evidence="6">
    <location>
        <begin position="178"/>
        <end position="296"/>
    </location>
</feature>
<dbReference type="Pfam" id="PF22725">
    <property type="entry name" value="GFO_IDH_MocA_C3"/>
    <property type="match status" value="1"/>
</dbReference>
<evidence type="ECO:0000256" key="4">
    <source>
        <dbReference type="ARBA" id="ARBA00022833"/>
    </source>
</evidence>
<keyword evidence="5" id="KW-0560">Oxidoreductase</keyword>
<dbReference type="InterPro" id="IPR013154">
    <property type="entry name" value="ADH-like_N"/>
</dbReference>
<name>A0A9X2VZE2_9SPHN</name>
<feature type="domain" description="GFO/IDH/MocA-like oxidoreductase" evidence="9">
    <location>
        <begin position="545"/>
        <end position="633"/>
    </location>
</feature>
<feature type="domain" description="Gfo/Idh/MocA-like oxidoreductase N-terminal" evidence="7">
    <location>
        <begin position="399"/>
        <end position="499"/>
    </location>
</feature>
<dbReference type="PANTHER" id="PTHR43350:SF19">
    <property type="entry name" value="D-GULOSIDE 3-DEHYDROGENASE"/>
    <property type="match status" value="1"/>
</dbReference>
<evidence type="ECO:0000259" key="9">
    <source>
        <dbReference type="Pfam" id="PF22725"/>
    </source>
</evidence>
<evidence type="ECO:0000313" key="11">
    <source>
        <dbReference type="Proteomes" id="UP001142648"/>
    </source>
</evidence>
<dbReference type="Gene3D" id="3.40.50.720">
    <property type="entry name" value="NAD(P)-binding Rossmann-like Domain"/>
    <property type="match status" value="2"/>
</dbReference>
<dbReference type="CDD" id="cd08255">
    <property type="entry name" value="2-desacetyl-2-hydroxyethyl_bacteriochlorophyllide_like"/>
    <property type="match status" value="1"/>
</dbReference>
<dbReference type="EMBL" id="JAOAMV010000001">
    <property type="protein sequence ID" value="MCT2557803.1"/>
    <property type="molecule type" value="Genomic_DNA"/>
</dbReference>
<comment type="similarity">
    <text evidence="2">Belongs to the zinc-containing alcohol dehydrogenase family.</text>
</comment>
<proteinExistence type="inferred from homology"/>
<dbReference type="GO" id="GO:0046872">
    <property type="term" value="F:metal ion binding"/>
    <property type="evidence" value="ECO:0007669"/>
    <property type="project" value="UniProtKB-KW"/>
</dbReference>
<sequence>MKQVTQSLKTGKIDVLDVPAPRCGKGQVRIATTCSLISAGTERMMLDFGRGNWIQKARQQPDKVRMVIEKAKTDGLAATVETVRNKLDQPLAPGYCNVGVVEAVGSEVVGFAVGDRVASNGKHAELVSVPVNLCAKIPDAVSDDDAIFTVVGAIALQGIRLAAPTLGESVAVIGLGLIGQLAVQLLAANGCRVIGFDFDRRRVELAREFGAEAVQIDEGGDPVSAAMAFSRGDGVDAVLITAATQSDGPVTDAARMSRKRGRIVLVGVAGLNLSRADFFEKELSFQVSCSYGPGRYDPEYEDKGRDYPPGFVRWTEQRNFVAVLDMMAANKIDCAPLRTHRFLIDEADKAYELIGGTEPSMGVILEYPAPVADRIATEILSPASPAPPINQAGAGVLNVIGAGNYASAVLVPAFAKAGATMNAIGSGGGLSARQLADKHGFRMAGTETFALIADPEADSVVIATRHDSHADLALRALEAGKNVFVEKPLAMSHDDLDAIEAFYAGRAEAPILTVGFNRRFAPLVEAMHSELARFLQPKAMTMTVNAGAVPPGHWTLDPEVGGGRILGEACHFLDLLRHLAGAPIVEARATGMDAARPDTATLTLKFADGSIGTVHYFANGNKGLPKERLEVFVGGGVLQLDNFRKLRGFGMPRAANRSSLRQDKGQAACAARFISAVRGEDGWPIPLDELIEVSRTTINLAAQLR</sequence>
<dbReference type="InterPro" id="IPR000683">
    <property type="entry name" value="Gfo/Idh/MocA-like_OxRdtase_N"/>
</dbReference>
<evidence type="ECO:0000259" key="8">
    <source>
        <dbReference type="Pfam" id="PF08240"/>
    </source>
</evidence>
<dbReference type="PANTHER" id="PTHR43350">
    <property type="entry name" value="NAD-DEPENDENT ALCOHOL DEHYDROGENASE"/>
    <property type="match status" value="1"/>
</dbReference>
<keyword evidence="4" id="KW-0862">Zinc</keyword>
<evidence type="ECO:0000256" key="2">
    <source>
        <dbReference type="ARBA" id="ARBA00008072"/>
    </source>
</evidence>